<feature type="compositionally biased region" description="Low complexity" evidence="1">
    <location>
        <begin position="1"/>
        <end position="10"/>
    </location>
</feature>
<reference evidence="2" key="1">
    <citation type="submission" date="2014-05" db="EMBL/GenBank/DDBJ databases">
        <title>The transcriptome of the halophilic microalga Tetraselmis sp. GSL018 isolated from the Great Salt Lake, Utah.</title>
        <authorList>
            <person name="Jinkerson R.E."/>
            <person name="D'Adamo S."/>
            <person name="Posewitz M.C."/>
        </authorList>
    </citation>
    <scope>NUCLEOTIDE SEQUENCE</scope>
    <source>
        <strain evidence="2">GSL018</strain>
    </source>
</reference>
<feature type="region of interest" description="Disordered" evidence="1">
    <location>
        <begin position="1"/>
        <end position="69"/>
    </location>
</feature>
<protein>
    <submittedName>
        <fullName evidence="2">Uncharacterized protein</fullName>
    </submittedName>
</protein>
<gene>
    <name evidence="2" type="ORF">TSPGSL018_2114</name>
</gene>
<organism evidence="2">
    <name type="scientific">Tetraselmis sp. GSL018</name>
    <dbReference type="NCBI Taxonomy" id="582737"/>
    <lineage>
        <taxon>Eukaryota</taxon>
        <taxon>Viridiplantae</taxon>
        <taxon>Chlorophyta</taxon>
        <taxon>core chlorophytes</taxon>
        <taxon>Chlorodendrophyceae</taxon>
        <taxon>Chlorodendrales</taxon>
        <taxon>Chlorodendraceae</taxon>
        <taxon>Tetraselmis</taxon>
    </lineage>
</organism>
<dbReference type="AlphaFoldDB" id="A0A061SI34"/>
<name>A0A061SI34_9CHLO</name>
<feature type="non-terminal residue" evidence="2">
    <location>
        <position position="1"/>
    </location>
</feature>
<evidence type="ECO:0000313" key="2">
    <source>
        <dbReference type="EMBL" id="JAC83953.1"/>
    </source>
</evidence>
<sequence length="69" mass="7730">GGRGQQTQQERTYERGKGLQGRKQTQRGRLERGFGEEVRADATGKEHKVWRPGAGGRPRPSGWLRRASA</sequence>
<evidence type="ECO:0000256" key="1">
    <source>
        <dbReference type="SAM" id="MobiDB-lite"/>
    </source>
</evidence>
<dbReference type="EMBL" id="GBEZ01000981">
    <property type="protein sequence ID" value="JAC83953.1"/>
    <property type="molecule type" value="Transcribed_RNA"/>
</dbReference>
<feature type="non-terminal residue" evidence="2">
    <location>
        <position position="69"/>
    </location>
</feature>
<proteinExistence type="predicted"/>
<accession>A0A061SI34</accession>
<feature type="compositionally biased region" description="Basic and acidic residues" evidence="1">
    <location>
        <begin position="28"/>
        <end position="49"/>
    </location>
</feature>